<dbReference type="Pfam" id="PF04116">
    <property type="entry name" value="FA_hydroxylase"/>
    <property type="match status" value="1"/>
</dbReference>
<dbReference type="AlphaFoldDB" id="A0A0V1PRL8"/>
<evidence type="ECO:0000256" key="1">
    <source>
        <dbReference type="ARBA" id="ARBA00001947"/>
    </source>
</evidence>
<evidence type="ECO:0000256" key="7">
    <source>
        <dbReference type="ARBA" id="ARBA00022832"/>
    </source>
</evidence>
<feature type="transmembrane region" description="Helical" evidence="14">
    <location>
        <begin position="133"/>
        <end position="156"/>
    </location>
</feature>
<protein>
    <recommendedName>
        <fullName evidence="15">Fatty acid hydroxylase domain-containing protein</fullName>
    </recommendedName>
</protein>
<evidence type="ECO:0000313" key="16">
    <source>
        <dbReference type="EMBL" id="KRZ98802.1"/>
    </source>
</evidence>
<sequence>MFVGILVNASEQERLDGGDEDLASSFRNELPTFDLMTKDTDAKKDFERYRFLDIAEPLMPQIMKAHWTKDFYLDQVHRPRHCSKGARVYANPIMDLFFSRVPWWAIVLYSPIGIVTFIAGKRALVELGASHDIYKYFILGMGIWTIGEYILHRFVFHMDRYLPDYNQVLFALHFAIHGVHHFLPMDPERIAAPPPMVLLLNFLEWYILYMTFGPAYGNIIFAGSFTNFLWYEEFHISLHTNPEFYQFWTGWWSHHTEMKRYHLQHHYKNYDWGFGVTSKIWDYAFKTVLDSEDENQVHSK</sequence>
<comment type="subcellular location">
    <subcellularLocation>
        <location evidence="2">Endoplasmic reticulum membrane</location>
        <topology evidence="2">Multi-pass membrane protein</topology>
    </subcellularLocation>
</comment>
<accession>A0A0V1PRL8</accession>
<dbReference type="RefSeq" id="XP_015464905.1">
    <property type="nucleotide sequence ID" value="XM_015614274.1"/>
</dbReference>
<dbReference type="PANTHER" id="PTHR12863">
    <property type="entry name" value="FATTY ACID HYDROXYLASE"/>
    <property type="match status" value="1"/>
</dbReference>
<evidence type="ECO:0000256" key="11">
    <source>
        <dbReference type="ARBA" id="ARBA00023098"/>
    </source>
</evidence>
<feature type="transmembrane region" description="Helical" evidence="14">
    <location>
        <begin position="168"/>
        <end position="185"/>
    </location>
</feature>
<keyword evidence="4 14" id="KW-0812">Transmembrane</keyword>
<reference evidence="16 17" key="1">
    <citation type="submission" date="2015-11" db="EMBL/GenBank/DDBJ databases">
        <title>The genome of Debaryomyces fabryi.</title>
        <authorList>
            <person name="Tafer H."/>
            <person name="Lopandic K."/>
        </authorList>
    </citation>
    <scope>NUCLEOTIDE SEQUENCE [LARGE SCALE GENOMIC DNA]</scope>
    <source>
        <strain evidence="16 17">CBS 789</strain>
    </source>
</reference>
<dbReference type="GO" id="GO:0005506">
    <property type="term" value="F:iron ion binding"/>
    <property type="evidence" value="ECO:0007669"/>
    <property type="project" value="InterPro"/>
</dbReference>
<gene>
    <name evidence="16" type="ORF">AC631_05445</name>
</gene>
<evidence type="ECO:0000256" key="13">
    <source>
        <dbReference type="ARBA" id="ARBA00023160"/>
    </source>
</evidence>
<dbReference type="GeneID" id="26842454"/>
<keyword evidence="5" id="KW-0479">Metal-binding</keyword>
<proteinExistence type="predicted"/>
<keyword evidence="7" id="KW-0276">Fatty acid metabolism</keyword>
<feature type="transmembrane region" description="Helical" evidence="14">
    <location>
        <begin position="205"/>
        <end position="230"/>
    </location>
</feature>
<keyword evidence="12 14" id="KW-0472">Membrane</keyword>
<evidence type="ECO:0000256" key="6">
    <source>
        <dbReference type="ARBA" id="ARBA00022824"/>
    </source>
</evidence>
<dbReference type="EMBL" id="LMYN01000210">
    <property type="protein sequence ID" value="KRZ98802.1"/>
    <property type="molecule type" value="Genomic_DNA"/>
</dbReference>
<comment type="cofactor">
    <cofactor evidence="1">
        <name>Zn(2+)</name>
        <dbReference type="ChEBI" id="CHEBI:29105"/>
    </cofactor>
</comment>
<feature type="domain" description="Fatty acid hydroxylase" evidence="15">
    <location>
        <begin position="137"/>
        <end position="287"/>
    </location>
</feature>
<keyword evidence="13" id="KW-0275">Fatty acid biosynthesis</keyword>
<keyword evidence="3" id="KW-0444">Lipid biosynthesis</keyword>
<keyword evidence="11" id="KW-0443">Lipid metabolism</keyword>
<dbReference type="OrthoDB" id="2204368at2759"/>
<dbReference type="GO" id="GO:0005789">
    <property type="term" value="C:endoplasmic reticulum membrane"/>
    <property type="evidence" value="ECO:0007669"/>
    <property type="project" value="UniProtKB-SubCell"/>
</dbReference>
<dbReference type="Proteomes" id="UP000054251">
    <property type="component" value="Unassembled WGS sequence"/>
</dbReference>
<dbReference type="PANTHER" id="PTHR12863:SF1">
    <property type="entry name" value="FATTY ACID 2-HYDROXYLASE"/>
    <property type="match status" value="1"/>
</dbReference>
<evidence type="ECO:0000256" key="5">
    <source>
        <dbReference type="ARBA" id="ARBA00022723"/>
    </source>
</evidence>
<organism evidence="16 17">
    <name type="scientific">Debaryomyces fabryi</name>
    <dbReference type="NCBI Taxonomy" id="58627"/>
    <lineage>
        <taxon>Eukaryota</taxon>
        <taxon>Fungi</taxon>
        <taxon>Dikarya</taxon>
        <taxon>Ascomycota</taxon>
        <taxon>Saccharomycotina</taxon>
        <taxon>Pichiomycetes</taxon>
        <taxon>Debaryomycetaceae</taxon>
        <taxon>Debaryomyces</taxon>
    </lineage>
</organism>
<evidence type="ECO:0000259" key="15">
    <source>
        <dbReference type="Pfam" id="PF04116"/>
    </source>
</evidence>
<dbReference type="InterPro" id="IPR006694">
    <property type="entry name" value="Fatty_acid_hydroxylase"/>
</dbReference>
<evidence type="ECO:0000256" key="14">
    <source>
        <dbReference type="SAM" id="Phobius"/>
    </source>
</evidence>
<evidence type="ECO:0000256" key="10">
    <source>
        <dbReference type="ARBA" id="ARBA00023002"/>
    </source>
</evidence>
<evidence type="ECO:0000256" key="8">
    <source>
        <dbReference type="ARBA" id="ARBA00022833"/>
    </source>
</evidence>
<evidence type="ECO:0000256" key="4">
    <source>
        <dbReference type="ARBA" id="ARBA00022692"/>
    </source>
</evidence>
<dbReference type="GO" id="GO:0006633">
    <property type="term" value="P:fatty acid biosynthetic process"/>
    <property type="evidence" value="ECO:0007669"/>
    <property type="project" value="UniProtKB-KW"/>
</dbReference>
<evidence type="ECO:0000256" key="3">
    <source>
        <dbReference type="ARBA" id="ARBA00022516"/>
    </source>
</evidence>
<feature type="transmembrane region" description="Helical" evidence="14">
    <location>
        <begin position="101"/>
        <end position="121"/>
    </location>
</feature>
<dbReference type="InterPro" id="IPR014430">
    <property type="entry name" value="Scs7"/>
</dbReference>
<keyword evidence="17" id="KW-1185">Reference proteome</keyword>
<dbReference type="GO" id="GO:0080132">
    <property type="term" value="F:fatty acid 2-hydroxylase activity"/>
    <property type="evidence" value="ECO:0007669"/>
    <property type="project" value="InterPro"/>
</dbReference>
<comment type="caution">
    <text evidence="16">The sequence shown here is derived from an EMBL/GenBank/DDBJ whole genome shotgun (WGS) entry which is preliminary data.</text>
</comment>
<name>A0A0V1PRL8_9ASCO</name>
<keyword evidence="6" id="KW-0256">Endoplasmic reticulum</keyword>
<evidence type="ECO:0000256" key="2">
    <source>
        <dbReference type="ARBA" id="ARBA00004477"/>
    </source>
</evidence>
<evidence type="ECO:0000256" key="9">
    <source>
        <dbReference type="ARBA" id="ARBA00022989"/>
    </source>
</evidence>
<keyword evidence="8" id="KW-0862">Zinc</keyword>
<evidence type="ECO:0000256" key="12">
    <source>
        <dbReference type="ARBA" id="ARBA00023136"/>
    </source>
</evidence>
<keyword evidence="9 14" id="KW-1133">Transmembrane helix</keyword>
<keyword evidence="10" id="KW-0560">Oxidoreductase</keyword>
<evidence type="ECO:0000313" key="17">
    <source>
        <dbReference type="Proteomes" id="UP000054251"/>
    </source>
</evidence>